<organism evidence="6 7">
    <name type="scientific">Splendidivirga corallicola</name>
    <dbReference type="NCBI Taxonomy" id="3051826"/>
    <lineage>
        <taxon>Bacteria</taxon>
        <taxon>Pseudomonadati</taxon>
        <taxon>Bacteroidota</taxon>
        <taxon>Cytophagia</taxon>
        <taxon>Cytophagales</taxon>
        <taxon>Splendidivirgaceae</taxon>
        <taxon>Splendidivirga</taxon>
    </lineage>
</organism>
<dbReference type="PANTHER" id="PTHR43643:SF3">
    <property type="entry name" value="HISTIDINOL-PHOSPHATE AMINOTRANSFERASE"/>
    <property type="match status" value="1"/>
</dbReference>
<comment type="caution">
    <text evidence="6">The sequence shown here is derived from an EMBL/GenBank/DDBJ whole genome shotgun (WGS) entry which is preliminary data.</text>
</comment>
<evidence type="ECO:0000256" key="1">
    <source>
        <dbReference type="ARBA" id="ARBA00007970"/>
    </source>
</evidence>
<dbReference type="InterPro" id="IPR015424">
    <property type="entry name" value="PyrdxlP-dep_Trfase"/>
</dbReference>
<evidence type="ECO:0000256" key="3">
    <source>
        <dbReference type="ARBA" id="ARBA00022679"/>
    </source>
</evidence>
<dbReference type="EC" id="2.6.1.9" evidence="6"/>
<keyword evidence="3 6" id="KW-0808">Transferase</keyword>
<dbReference type="InterPro" id="IPR004839">
    <property type="entry name" value="Aminotransferase_I/II_large"/>
</dbReference>
<accession>A0ABT8KIK7</accession>
<evidence type="ECO:0000313" key="6">
    <source>
        <dbReference type="EMBL" id="MDN5200551.1"/>
    </source>
</evidence>
<dbReference type="EMBL" id="JAUJEA010000001">
    <property type="protein sequence ID" value="MDN5200551.1"/>
    <property type="molecule type" value="Genomic_DNA"/>
</dbReference>
<dbReference type="InterPro" id="IPR015421">
    <property type="entry name" value="PyrdxlP-dep_Trfase_major"/>
</dbReference>
<dbReference type="InterPro" id="IPR015422">
    <property type="entry name" value="PyrdxlP-dep_Trfase_small"/>
</dbReference>
<gene>
    <name evidence="6" type="ORF">QQ008_04240</name>
</gene>
<name>A0ABT8KIK7_9BACT</name>
<keyword evidence="7" id="KW-1185">Reference proteome</keyword>
<dbReference type="SUPFAM" id="SSF53383">
    <property type="entry name" value="PLP-dependent transferases"/>
    <property type="match status" value="1"/>
</dbReference>
<comment type="similarity">
    <text evidence="1">Belongs to the class-II pyridoxal-phosphate-dependent aminotransferase family. Histidinol-phosphate aminotransferase subfamily.</text>
</comment>
<evidence type="ECO:0000256" key="2">
    <source>
        <dbReference type="ARBA" id="ARBA00022576"/>
    </source>
</evidence>
<evidence type="ECO:0000259" key="5">
    <source>
        <dbReference type="Pfam" id="PF00155"/>
    </source>
</evidence>
<reference evidence="6" key="1">
    <citation type="submission" date="2023-06" db="EMBL/GenBank/DDBJ databases">
        <title>Genomic of Parafulvivirga corallium.</title>
        <authorList>
            <person name="Wang G."/>
        </authorList>
    </citation>
    <scope>NUCLEOTIDE SEQUENCE</scope>
    <source>
        <strain evidence="6">BMA10</strain>
    </source>
</reference>
<feature type="domain" description="Aminotransferase class I/classII large" evidence="5">
    <location>
        <begin position="58"/>
        <end position="374"/>
    </location>
</feature>
<dbReference type="Gene3D" id="3.40.640.10">
    <property type="entry name" value="Type I PLP-dependent aspartate aminotransferase-like (Major domain)"/>
    <property type="match status" value="1"/>
</dbReference>
<dbReference type="Gene3D" id="3.90.1150.10">
    <property type="entry name" value="Aspartate Aminotransferase, domain 1"/>
    <property type="match status" value="1"/>
</dbReference>
<keyword evidence="2 6" id="KW-0032">Aminotransferase</keyword>
<dbReference type="PANTHER" id="PTHR43643">
    <property type="entry name" value="HISTIDINOL-PHOSPHATE AMINOTRANSFERASE 2"/>
    <property type="match status" value="1"/>
</dbReference>
<sequence length="384" mass="42630">MSTIMKRRDWLKSGAILTTGLLLGSKEIKALTIEPGAYLPTGEILSDVVSSKDLKARLMYNENPYGPSQKTKEALIGVAGNGNRYAFDQVRELKRIIAQHEGLGEENILIGAGSSEILTIAGVAYGTSQGTVLSAAPTFMTLLNTLQKVGGKWQQVPLDEHYVHDLDAMKSTITRDTKLVYICNPANPTGTIVDHNKLREFCLEVSKKTTVFIDEAYNEFLPNAKEASMLDLVKKGHDIIVARTFSKVYGLAGLRIGYAFAQPGVIERLSKFITRLSTISSTSVKAAEIAYADQAFVQDCVKQNAAAKEYTYGVLKRLGYDFVPSHTSFFIFPIKMEARSFMDKMRQRGVGIRSWQFENKNWCRVSIGTMEEMKLFGHALEQIS</sequence>
<evidence type="ECO:0000313" key="7">
    <source>
        <dbReference type="Proteomes" id="UP001172082"/>
    </source>
</evidence>
<protein>
    <submittedName>
        <fullName evidence="6">Histidinol-phosphate transaminase</fullName>
        <ecNumber evidence="6">2.6.1.9</ecNumber>
    </submittedName>
</protein>
<proteinExistence type="inferred from homology"/>
<dbReference type="CDD" id="cd00609">
    <property type="entry name" value="AAT_like"/>
    <property type="match status" value="1"/>
</dbReference>
<dbReference type="GO" id="GO:0004400">
    <property type="term" value="F:histidinol-phosphate transaminase activity"/>
    <property type="evidence" value="ECO:0007669"/>
    <property type="project" value="UniProtKB-EC"/>
</dbReference>
<dbReference type="Pfam" id="PF00155">
    <property type="entry name" value="Aminotran_1_2"/>
    <property type="match status" value="1"/>
</dbReference>
<keyword evidence="4" id="KW-0663">Pyridoxal phosphate</keyword>
<dbReference type="RefSeq" id="WP_346750574.1">
    <property type="nucleotide sequence ID" value="NZ_JAUJEA010000001.1"/>
</dbReference>
<dbReference type="Proteomes" id="UP001172082">
    <property type="component" value="Unassembled WGS sequence"/>
</dbReference>
<evidence type="ECO:0000256" key="4">
    <source>
        <dbReference type="ARBA" id="ARBA00022898"/>
    </source>
</evidence>
<dbReference type="InterPro" id="IPR050106">
    <property type="entry name" value="HistidinolP_aminotransfase"/>
</dbReference>